<evidence type="ECO:0000313" key="1">
    <source>
        <dbReference type="EMBL" id="CEK99274.1"/>
    </source>
</evidence>
<accession>A0A0B7C1C0</accession>
<feature type="non-terminal residue" evidence="1">
    <location>
        <position position="1"/>
    </location>
</feature>
<dbReference type="AlphaFoldDB" id="A0A0B7C1C0"/>
<protein>
    <submittedName>
        <fullName evidence="1">Uncharacterized protein</fullName>
    </submittedName>
</protein>
<organism evidence="1">
    <name type="scientific">Arion vulgaris</name>
    <dbReference type="NCBI Taxonomy" id="1028688"/>
    <lineage>
        <taxon>Eukaryota</taxon>
        <taxon>Metazoa</taxon>
        <taxon>Spiralia</taxon>
        <taxon>Lophotrochozoa</taxon>
        <taxon>Mollusca</taxon>
        <taxon>Gastropoda</taxon>
        <taxon>Heterobranchia</taxon>
        <taxon>Euthyneura</taxon>
        <taxon>Panpulmonata</taxon>
        <taxon>Eupulmonata</taxon>
        <taxon>Stylommatophora</taxon>
        <taxon>Helicina</taxon>
        <taxon>Arionoidea</taxon>
        <taxon>Arionidae</taxon>
        <taxon>Arion</taxon>
    </lineage>
</organism>
<name>A0A0B7C1C0_9EUPU</name>
<gene>
    <name evidence="1" type="primary">ORF220876</name>
</gene>
<proteinExistence type="predicted"/>
<reference evidence="1" key="1">
    <citation type="submission" date="2014-12" db="EMBL/GenBank/DDBJ databases">
        <title>Insight into the proteome of Arion vulgaris.</title>
        <authorList>
            <person name="Aradska J."/>
            <person name="Bulat T."/>
            <person name="Smidak R."/>
            <person name="Sarate P."/>
            <person name="Gangsoo J."/>
            <person name="Sialana F."/>
            <person name="Bilban M."/>
            <person name="Lubec G."/>
        </authorList>
    </citation>
    <scope>NUCLEOTIDE SEQUENCE</scope>
    <source>
        <tissue evidence="1">Skin</tissue>
    </source>
</reference>
<sequence>DSSSMEVRRCPYAPKYLSCYRFTVETNSEDFWMSLPDSAHREINIKKLHKE</sequence>
<dbReference type="EMBL" id="HACG01052403">
    <property type="protein sequence ID" value="CEK99274.1"/>
    <property type="molecule type" value="Transcribed_RNA"/>
</dbReference>